<dbReference type="AlphaFoldDB" id="A0A7S9LUU3"/>
<reference evidence="3 4" key="1">
    <citation type="submission" date="2020-11" db="EMBL/GenBank/DDBJ databases">
        <title>Description of Pontivivens ytuae sp. nov. isolated from deep sea sediment of Mariana Trench.</title>
        <authorList>
            <person name="Wang Z."/>
            <person name="Sun Q.-L."/>
            <person name="Xu X.-D."/>
            <person name="Tang Y.-Z."/>
            <person name="Zhang J."/>
        </authorList>
    </citation>
    <scope>NUCLEOTIDE SEQUENCE [LARGE SCALE GENOMIC DNA]</scope>
    <source>
        <strain evidence="3 4">MT2928</strain>
    </source>
</reference>
<gene>
    <name evidence="3" type="ORF">I0K15_07520</name>
</gene>
<evidence type="ECO:0000313" key="4">
    <source>
        <dbReference type="Proteomes" id="UP000594800"/>
    </source>
</evidence>
<dbReference type="Pfam" id="PF09935">
    <property type="entry name" value="DUF2167"/>
    <property type="match status" value="1"/>
</dbReference>
<dbReference type="KEGG" id="poz:I0K15_07520"/>
<accession>A0A7S9LUU3</accession>
<keyword evidence="1" id="KW-0472">Membrane</keyword>
<keyword evidence="1" id="KW-1133">Transmembrane helix</keyword>
<sequence>MLRLMFAASLAALVTTSLSAMSFAEMFPAHPGYDDVRTQEILESIEYQQGEVVLPGGQAKLEVPTGYYYLGPADANRILSDLWGNPPSDQLGMIFPAPHTPMDWAAWGAMLNWDPIGYVSDRNAGRIDFDDLLEDMQGDTAIESEERRAAGYGGLELVGWAAAPEYDADRQALYWAEELHFDEADANTLNYRLRRLGRNGVLQANFIATMDQLDQVSQALPDLIAMQSFTEGNRYADFDASTDTVSEMGLAGLVAGKIIRRTGVVNAAILMLQKFWIVLLLPILGIWQFWRTRGSD</sequence>
<proteinExistence type="predicted"/>
<feature type="chain" id="PRO_5032719376" evidence="2">
    <location>
        <begin position="21"/>
        <end position="296"/>
    </location>
</feature>
<organism evidence="3 4">
    <name type="scientific">Pontivivens ytuae</name>
    <dbReference type="NCBI Taxonomy" id="2789856"/>
    <lineage>
        <taxon>Bacteria</taxon>
        <taxon>Pseudomonadati</taxon>
        <taxon>Pseudomonadota</taxon>
        <taxon>Alphaproteobacteria</taxon>
        <taxon>Rhodobacterales</taxon>
        <taxon>Paracoccaceae</taxon>
        <taxon>Pontivivens</taxon>
    </lineage>
</organism>
<keyword evidence="1" id="KW-0812">Transmembrane</keyword>
<protein>
    <submittedName>
        <fullName evidence="3">DUF2167 domain-containing protein</fullName>
    </submittedName>
</protein>
<evidence type="ECO:0000256" key="1">
    <source>
        <dbReference type="SAM" id="Phobius"/>
    </source>
</evidence>
<keyword evidence="4" id="KW-1185">Reference proteome</keyword>
<evidence type="ECO:0000256" key="2">
    <source>
        <dbReference type="SAM" id="SignalP"/>
    </source>
</evidence>
<name>A0A7S9LUU3_9RHOB</name>
<evidence type="ECO:0000313" key="3">
    <source>
        <dbReference type="EMBL" id="QPH55573.1"/>
    </source>
</evidence>
<dbReference type="InterPro" id="IPR018682">
    <property type="entry name" value="DUF2167_membr"/>
</dbReference>
<dbReference type="Proteomes" id="UP000594800">
    <property type="component" value="Chromosome"/>
</dbReference>
<feature type="transmembrane region" description="Helical" evidence="1">
    <location>
        <begin position="267"/>
        <end position="290"/>
    </location>
</feature>
<dbReference type="EMBL" id="CP064942">
    <property type="protein sequence ID" value="QPH55573.1"/>
    <property type="molecule type" value="Genomic_DNA"/>
</dbReference>
<feature type="signal peptide" evidence="2">
    <location>
        <begin position="1"/>
        <end position="20"/>
    </location>
</feature>
<dbReference type="RefSeq" id="WP_196104835.1">
    <property type="nucleotide sequence ID" value="NZ_CP064942.1"/>
</dbReference>
<keyword evidence="2" id="KW-0732">Signal</keyword>